<dbReference type="InterPro" id="IPR009057">
    <property type="entry name" value="Homeodomain-like_sf"/>
</dbReference>
<evidence type="ECO:0000256" key="3">
    <source>
        <dbReference type="ARBA" id="ARBA00023163"/>
    </source>
</evidence>
<evidence type="ECO:0000313" key="6">
    <source>
        <dbReference type="Proteomes" id="UP001319045"/>
    </source>
</evidence>
<evidence type="ECO:0000256" key="2">
    <source>
        <dbReference type="ARBA" id="ARBA00023125"/>
    </source>
</evidence>
<dbReference type="PROSITE" id="PS01124">
    <property type="entry name" value="HTH_ARAC_FAMILY_2"/>
    <property type="match status" value="1"/>
</dbReference>
<dbReference type="Pfam" id="PF12833">
    <property type="entry name" value="HTH_18"/>
    <property type="match status" value="1"/>
</dbReference>
<dbReference type="InterPro" id="IPR018060">
    <property type="entry name" value="HTH_AraC"/>
</dbReference>
<dbReference type="PANTHER" id="PTHR43280">
    <property type="entry name" value="ARAC-FAMILY TRANSCRIPTIONAL REGULATOR"/>
    <property type="match status" value="1"/>
</dbReference>
<keyword evidence="1" id="KW-0805">Transcription regulation</keyword>
<evidence type="ECO:0000256" key="1">
    <source>
        <dbReference type="ARBA" id="ARBA00023015"/>
    </source>
</evidence>
<dbReference type="InterPro" id="IPR018062">
    <property type="entry name" value="HTH_AraC-typ_CS"/>
</dbReference>
<reference evidence="5 6" key="1">
    <citation type="journal article" date="2022" name="Int. J. Syst. Evol. Microbiol.">
        <title>Prevotella herbatica sp. nov., a plant polysaccharide-decomposing anaerobic bacterium isolated from a methanogenic reactor.</title>
        <authorList>
            <person name="Uek A."/>
            <person name="Tonouchi A."/>
            <person name="Kaku N."/>
            <person name="Ueki K."/>
        </authorList>
    </citation>
    <scope>NUCLEOTIDE SEQUENCE [LARGE SCALE GENOMIC DNA]</scope>
    <source>
        <strain evidence="5 6">WR041</strain>
    </source>
</reference>
<evidence type="ECO:0000313" key="5">
    <source>
        <dbReference type="EMBL" id="BCS84279.1"/>
    </source>
</evidence>
<protein>
    <submittedName>
        <fullName evidence="5">Helix-turn-helix transcriptional regulator</fullName>
    </submittedName>
</protein>
<evidence type="ECO:0000259" key="4">
    <source>
        <dbReference type="PROSITE" id="PS01124"/>
    </source>
</evidence>
<keyword evidence="6" id="KW-1185">Reference proteome</keyword>
<dbReference type="SUPFAM" id="SSF46689">
    <property type="entry name" value="Homeodomain-like"/>
    <property type="match status" value="1"/>
</dbReference>
<dbReference type="Gene3D" id="1.10.10.60">
    <property type="entry name" value="Homeodomain-like"/>
    <property type="match status" value="1"/>
</dbReference>
<dbReference type="Proteomes" id="UP001319045">
    <property type="component" value="Chromosome"/>
</dbReference>
<gene>
    <name evidence="5" type="ORF">prwr041_01720</name>
</gene>
<dbReference type="PANTHER" id="PTHR43280:SF2">
    <property type="entry name" value="HTH-TYPE TRANSCRIPTIONAL REGULATOR EXSA"/>
    <property type="match status" value="1"/>
</dbReference>
<dbReference type="SMART" id="SM00342">
    <property type="entry name" value="HTH_ARAC"/>
    <property type="match status" value="1"/>
</dbReference>
<accession>A0ABN6EEB4</accession>
<dbReference type="EMBL" id="AP024484">
    <property type="protein sequence ID" value="BCS84279.1"/>
    <property type="molecule type" value="Genomic_DNA"/>
</dbReference>
<proteinExistence type="predicted"/>
<keyword evidence="2" id="KW-0238">DNA-binding</keyword>
<sequence length="172" mass="19743">MAVRKIMTDNGLHITDLELGVVKLNDVIDETMLNKLRNELDTLGFELLDDHRQQTIGKVKSAIIKLVHYHDSKSTQTISDYLSSQLNSDYSALSKLFSEVTGITIERYYIEQRIERVKELIRYDELSLTQISLKMNYSSVAYLSSQFKSVTGMTPTEFKTLGKNNRRNLDSI</sequence>
<feature type="domain" description="HTH araC/xylS-type" evidence="4">
    <location>
        <begin position="61"/>
        <end position="161"/>
    </location>
</feature>
<organism evidence="5 6">
    <name type="scientific">Prevotella herbatica</name>
    <dbReference type="NCBI Taxonomy" id="2801997"/>
    <lineage>
        <taxon>Bacteria</taxon>
        <taxon>Pseudomonadati</taxon>
        <taxon>Bacteroidota</taxon>
        <taxon>Bacteroidia</taxon>
        <taxon>Bacteroidales</taxon>
        <taxon>Prevotellaceae</taxon>
        <taxon>Prevotella</taxon>
    </lineage>
</organism>
<name>A0ABN6EEB4_9BACT</name>
<keyword evidence="3" id="KW-0804">Transcription</keyword>
<dbReference type="PROSITE" id="PS00041">
    <property type="entry name" value="HTH_ARAC_FAMILY_1"/>
    <property type="match status" value="1"/>
</dbReference>